<dbReference type="EMBL" id="VENP01000001">
    <property type="protein sequence ID" value="TNU77228.1"/>
    <property type="molecule type" value="Genomic_DNA"/>
</dbReference>
<evidence type="ECO:0000256" key="1">
    <source>
        <dbReference type="SAM" id="MobiDB-lite"/>
    </source>
</evidence>
<dbReference type="RefSeq" id="WP_139985296.1">
    <property type="nucleotide sequence ID" value="NZ_VENP01000001.1"/>
</dbReference>
<feature type="region of interest" description="Disordered" evidence="1">
    <location>
        <begin position="97"/>
        <end position="178"/>
    </location>
</feature>
<feature type="region of interest" description="Disordered" evidence="1">
    <location>
        <begin position="1"/>
        <end position="31"/>
    </location>
</feature>
<name>A0A5C5BH55_9MICO</name>
<gene>
    <name evidence="3" type="ORF">FH969_00140</name>
</gene>
<evidence type="ECO:0000313" key="4">
    <source>
        <dbReference type="Proteomes" id="UP000313849"/>
    </source>
</evidence>
<proteinExistence type="predicted"/>
<evidence type="ECO:0000313" key="3">
    <source>
        <dbReference type="EMBL" id="TNU77228.1"/>
    </source>
</evidence>
<dbReference type="InterPro" id="IPR009839">
    <property type="entry name" value="SseB_N"/>
</dbReference>
<feature type="compositionally biased region" description="Basic and acidic residues" evidence="1">
    <location>
        <begin position="127"/>
        <end position="174"/>
    </location>
</feature>
<organism evidence="3 4">
    <name type="scientific">Miniimonas arenae</name>
    <dbReference type="NCBI Taxonomy" id="676201"/>
    <lineage>
        <taxon>Bacteria</taxon>
        <taxon>Bacillati</taxon>
        <taxon>Actinomycetota</taxon>
        <taxon>Actinomycetes</taxon>
        <taxon>Micrococcales</taxon>
        <taxon>Beutenbergiaceae</taxon>
        <taxon>Miniimonas</taxon>
    </lineage>
</organism>
<feature type="domain" description="SseB protein N-terminal" evidence="2">
    <location>
        <begin position="163"/>
        <end position="247"/>
    </location>
</feature>
<comment type="caution">
    <text evidence="3">The sequence shown here is derived from an EMBL/GenBank/DDBJ whole genome shotgun (WGS) entry which is preliminary data.</text>
</comment>
<feature type="compositionally biased region" description="Basic and acidic residues" evidence="1">
    <location>
        <begin position="97"/>
        <end position="107"/>
    </location>
</feature>
<accession>A0A5C5BH55</accession>
<dbReference type="Proteomes" id="UP000313849">
    <property type="component" value="Unassembled WGS sequence"/>
</dbReference>
<feature type="region of interest" description="Disordered" evidence="1">
    <location>
        <begin position="45"/>
        <end position="64"/>
    </location>
</feature>
<keyword evidence="4" id="KW-1185">Reference proteome</keyword>
<dbReference type="OrthoDB" id="5188303at2"/>
<reference evidence="3 4" key="1">
    <citation type="submission" date="2019-06" db="EMBL/GenBank/DDBJ databases">
        <title>Draft genome sequence of Miniimonas arenae KCTC 19750T isolated from sea sand.</title>
        <authorList>
            <person name="Park S.-J."/>
        </authorList>
    </citation>
    <scope>NUCLEOTIDE SEQUENCE [LARGE SCALE GENOMIC DNA]</scope>
    <source>
        <strain evidence="3 4">KCTC 19750</strain>
    </source>
</reference>
<sequence length="336" mass="34300">MPISDFLPRTGEQRAPRELPPVSAFAGDDGTCPPELAAALAVPVDQADPEADAGAGPGAGPEAGAVAGSKRLRAVVAALASARVLVPVVAHEETAHDGDVRERLTGHRERRTYSRPGVPTGSGADQDAAHDGGAHDQHGAHHGVAHDGGAHHRHDAHPGAGHEHGEAHDGDRHASASMVTVRTPDGREALPVFSSVAALTAWRRDARPVPHQAVRAAMAAVDEAGGVLVLDAGSPAPVLIPRPAVWALARREAWVPALADPTVVRELVDTVRGVDGVRSAAVAPGARAEVKVSLAVVPGLSREQVQGVAQAVATALGESAVVAERVDSLELALTSA</sequence>
<evidence type="ECO:0000259" key="2">
    <source>
        <dbReference type="Pfam" id="PF07179"/>
    </source>
</evidence>
<protein>
    <recommendedName>
        <fullName evidence="2">SseB protein N-terminal domain-containing protein</fullName>
    </recommendedName>
</protein>
<dbReference type="AlphaFoldDB" id="A0A5C5BH55"/>
<dbReference type="Pfam" id="PF07179">
    <property type="entry name" value="SseB"/>
    <property type="match status" value="1"/>
</dbReference>